<dbReference type="Proteomes" id="UP000236846">
    <property type="component" value="Unassembled WGS sequence"/>
</dbReference>
<dbReference type="PANTHER" id="PTHR22911:SF137">
    <property type="entry name" value="SOLUTE CARRIER FAMILY 35 MEMBER G2-RELATED"/>
    <property type="match status" value="1"/>
</dbReference>
<feature type="transmembrane region" description="Helical" evidence="1">
    <location>
        <begin position="70"/>
        <end position="90"/>
    </location>
</feature>
<gene>
    <name evidence="3" type="ORF">COV41_01595</name>
</gene>
<reference evidence="3 4" key="1">
    <citation type="submission" date="2017-09" db="EMBL/GenBank/DDBJ databases">
        <title>Depth-based differentiation of microbial function through sediment-hosted aquifers and enrichment of novel symbionts in the deep terrestrial subsurface.</title>
        <authorList>
            <person name="Probst A.J."/>
            <person name="Ladd B."/>
            <person name="Jarett J.K."/>
            <person name="Geller-Mcgrath D.E."/>
            <person name="Sieber C.M."/>
            <person name="Emerson J.B."/>
            <person name="Anantharaman K."/>
            <person name="Thomas B.C."/>
            <person name="Malmstrom R."/>
            <person name="Stieglmeier M."/>
            <person name="Klingl A."/>
            <person name="Woyke T."/>
            <person name="Ryan C.M."/>
            <person name="Banfield J.F."/>
        </authorList>
    </citation>
    <scope>NUCLEOTIDE SEQUENCE [LARGE SCALE GENOMIC DNA]</scope>
    <source>
        <strain evidence="3">CG11_big_fil_rev_8_21_14_0_20_43_10</strain>
    </source>
</reference>
<feature type="transmembrane region" description="Helical" evidence="1">
    <location>
        <begin position="6"/>
        <end position="25"/>
    </location>
</feature>
<dbReference type="Pfam" id="PF00892">
    <property type="entry name" value="EamA"/>
    <property type="match status" value="1"/>
</dbReference>
<dbReference type="Gene3D" id="1.10.3730.20">
    <property type="match status" value="1"/>
</dbReference>
<feature type="transmembrane region" description="Helical" evidence="1">
    <location>
        <begin position="125"/>
        <end position="142"/>
    </location>
</feature>
<feature type="domain" description="EamA" evidence="2">
    <location>
        <begin position="7"/>
        <end position="142"/>
    </location>
</feature>
<comment type="caution">
    <text evidence="3">The sequence shown here is derived from an EMBL/GenBank/DDBJ whole genome shotgun (WGS) entry which is preliminary data.</text>
</comment>
<dbReference type="SUPFAM" id="SSF103481">
    <property type="entry name" value="Multidrug resistance efflux transporter EmrE"/>
    <property type="match status" value="1"/>
</dbReference>
<dbReference type="AlphaFoldDB" id="A0A2H0PXC9"/>
<protein>
    <recommendedName>
        <fullName evidence="2">EamA domain-containing protein</fullName>
    </recommendedName>
</protein>
<name>A0A2H0PXC9_9BACT</name>
<accession>A0A2H0PXC9</accession>
<keyword evidence="1" id="KW-0812">Transmembrane</keyword>
<feature type="transmembrane region" description="Helical" evidence="1">
    <location>
        <begin position="37"/>
        <end position="58"/>
    </location>
</feature>
<evidence type="ECO:0000259" key="2">
    <source>
        <dbReference type="Pfam" id="PF00892"/>
    </source>
</evidence>
<evidence type="ECO:0000256" key="1">
    <source>
        <dbReference type="SAM" id="Phobius"/>
    </source>
</evidence>
<evidence type="ECO:0000313" key="3">
    <source>
        <dbReference type="EMBL" id="PIR26374.1"/>
    </source>
</evidence>
<evidence type="ECO:0000313" key="4">
    <source>
        <dbReference type="Proteomes" id="UP000236846"/>
    </source>
</evidence>
<dbReference type="InterPro" id="IPR037185">
    <property type="entry name" value="EmrE-like"/>
</dbReference>
<organism evidence="3 4">
    <name type="scientific">Candidatus Brennerbacteria bacterium CG11_big_fil_rev_8_21_14_0_20_43_10</name>
    <dbReference type="NCBI Taxonomy" id="1974523"/>
    <lineage>
        <taxon>Bacteria</taxon>
        <taxon>Candidatus Brenneribacteriota</taxon>
    </lineage>
</organism>
<dbReference type="InterPro" id="IPR000620">
    <property type="entry name" value="EamA_dom"/>
</dbReference>
<keyword evidence="1" id="KW-1133">Transmembrane helix</keyword>
<dbReference type="PANTHER" id="PTHR22911">
    <property type="entry name" value="ACYL-MALONYL CONDENSING ENZYME-RELATED"/>
    <property type="match status" value="1"/>
</dbReference>
<sequence length="143" mass="15233">MLVSKNVWIIYAAFSAIFAALVGVFGKIGVKHIDSTLATTIRAVLMAVFLIVVAMGTHKFVAIKQLDSKALIFLVLAGIAGALSWLAYFYALQRGPLSGVAVIDRMSVVLAVVLGWTMFGEVLTWKSAAGIVCMVAGLLLFIV</sequence>
<proteinExistence type="predicted"/>
<keyword evidence="1" id="KW-0472">Membrane</keyword>
<dbReference type="GO" id="GO:0016020">
    <property type="term" value="C:membrane"/>
    <property type="evidence" value="ECO:0007669"/>
    <property type="project" value="InterPro"/>
</dbReference>
<dbReference type="EMBL" id="PCXE01000028">
    <property type="protein sequence ID" value="PIR26374.1"/>
    <property type="molecule type" value="Genomic_DNA"/>
</dbReference>